<keyword evidence="2" id="KW-1185">Reference proteome</keyword>
<reference evidence="1 2" key="1">
    <citation type="submission" date="2024-03" db="EMBL/GenBank/DDBJ databases">
        <title>The Acrasis kona genome and developmental transcriptomes reveal deep origins of eukaryotic multicellular pathways.</title>
        <authorList>
            <person name="Sheikh S."/>
            <person name="Fu C.-J."/>
            <person name="Brown M.W."/>
            <person name="Baldauf S.L."/>
        </authorList>
    </citation>
    <scope>NUCLEOTIDE SEQUENCE [LARGE SCALE GENOMIC DNA]</scope>
    <source>
        <strain evidence="1 2">ATCC MYA-3509</strain>
    </source>
</reference>
<accession>A0AAW2YW45</accession>
<sequence length="101" mass="11579">MGKRTAVENKKVSPKVATWKDRCSNAVDRTKRSVKTSVVSSENIIAKSTRKRNNVNYRDVLKATSTSKIVKSSKSCNTQEVRQKNFILYETKKKEKKNKNE</sequence>
<evidence type="ECO:0000313" key="2">
    <source>
        <dbReference type="Proteomes" id="UP001431209"/>
    </source>
</evidence>
<dbReference type="AlphaFoldDB" id="A0AAW2YW45"/>
<dbReference type="EMBL" id="JAOPGA020000758">
    <property type="protein sequence ID" value="KAL0481355.1"/>
    <property type="molecule type" value="Genomic_DNA"/>
</dbReference>
<organism evidence="1 2">
    <name type="scientific">Acrasis kona</name>
    <dbReference type="NCBI Taxonomy" id="1008807"/>
    <lineage>
        <taxon>Eukaryota</taxon>
        <taxon>Discoba</taxon>
        <taxon>Heterolobosea</taxon>
        <taxon>Tetramitia</taxon>
        <taxon>Eutetramitia</taxon>
        <taxon>Acrasidae</taxon>
        <taxon>Acrasis</taxon>
    </lineage>
</organism>
<protein>
    <submittedName>
        <fullName evidence="1">Developmentally-regulated protein</fullName>
    </submittedName>
</protein>
<evidence type="ECO:0000313" key="1">
    <source>
        <dbReference type="EMBL" id="KAL0481355.1"/>
    </source>
</evidence>
<dbReference type="Proteomes" id="UP001431209">
    <property type="component" value="Unassembled WGS sequence"/>
</dbReference>
<proteinExistence type="predicted"/>
<name>A0AAW2YW45_9EUKA</name>
<comment type="caution">
    <text evidence="1">The sequence shown here is derived from an EMBL/GenBank/DDBJ whole genome shotgun (WGS) entry which is preliminary data.</text>
</comment>
<gene>
    <name evidence="1" type="ORF">AKO1_012726</name>
</gene>